<dbReference type="SUPFAM" id="SSF63829">
    <property type="entry name" value="Calcium-dependent phosphotriesterase"/>
    <property type="match status" value="1"/>
</dbReference>
<gene>
    <name evidence="2" type="ORF">CLIT_8c00110</name>
</gene>
<sequence length="681" mass="73864">MVYIKAIKKLFFCAVLIAGIKGHWIHAQPDFSIDADNEAVESGYRTEQSDRILESKSTDDAQKEWKIRFSIQVMPSEDNLEKIKVTDSDGNIVETAKVLSQDKMEVTVSPLAKYEAQETYRLYILKGIKSVSGEVMNENVEMPFYVKSSQDGGQGGEIQESGWILESIVEPSVLGGAPFDIVVLSDGSVLAKGPNVKFVSIDKDGAEQAQETDIWAPGDYYDVSEDGRIWCYNFFAGEIYVTEQGKQSFPEPLEYLPRCYSGGAISVAPDASAVYVIVQEGMSESASLYRYKVEEASLEKLIQVGEENLLYGVEVVKNGTVYIAGKKGVYALAEGLGMLPLVEWETPKCLNFDGMTSDSEGNLYIGSSDGVYAVTPQGEVECIADTKGQPGYNGDSIGLAYDETTGSLFAAAKESQNIYEIREGEITKLLESSGLVVPIAIAINQQNEVYVNGDEIGVVKVSSSGNVEKICTRPDRDIVCYQPPAAGMAFGLFEELYFTESAPGFESSIAIIGQSGEIERIYNLGDNDYSAPSGICVSESGVLYYADSARNAICMIGENGPQTVLQDVQNPIGVVTRDGITFWISVGAKDKGSYGKIVKISSGVETDVYAALNDGLTFFDVDENGNVYVPDGDRMVLVGEDGGEQVLAEGFKSLKDAKIAGDGSVYFTDYGASALYRLMKR</sequence>
<dbReference type="STRING" id="1121324.CLIT_8c00110"/>
<evidence type="ECO:0000256" key="1">
    <source>
        <dbReference type="ARBA" id="ARBA00022729"/>
    </source>
</evidence>
<name>A0A069RNT3_PEPLI</name>
<evidence type="ECO:0008006" key="4">
    <source>
        <dbReference type="Google" id="ProtNLM"/>
    </source>
</evidence>
<evidence type="ECO:0000313" key="2">
    <source>
        <dbReference type="EMBL" id="KDR95842.1"/>
    </source>
</evidence>
<evidence type="ECO:0000313" key="3">
    <source>
        <dbReference type="Proteomes" id="UP000027946"/>
    </source>
</evidence>
<dbReference type="Gene3D" id="2.60.40.1220">
    <property type="match status" value="1"/>
</dbReference>
<dbReference type="Gene3D" id="2.80.10.50">
    <property type="match status" value="1"/>
</dbReference>
<accession>A0A069RNT3</accession>
<dbReference type="SUPFAM" id="SSF101898">
    <property type="entry name" value="NHL repeat"/>
    <property type="match status" value="2"/>
</dbReference>
<comment type="caution">
    <text evidence="2">The sequence shown here is derived from an EMBL/GenBank/DDBJ whole genome shotgun (WGS) entry which is preliminary data.</text>
</comment>
<dbReference type="InterPro" id="IPR011042">
    <property type="entry name" value="6-blade_b-propeller_TolB-like"/>
</dbReference>
<dbReference type="Gene3D" id="2.120.10.30">
    <property type="entry name" value="TolB, C-terminal domain"/>
    <property type="match status" value="1"/>
</dbReference>
<dbReference type="Proteomes" id="UP000027946">
    <property type="component" value="Unassembled WGS sequence"/>
</dbReference>
<organism evidence="2 3">
    <name type="scientific">Peptoclostridium litorale DSM 5388</name>
    <dbReference type="NCBI Taxonomy" id="1121324"/>
    <lineage>
        <taxon>Bacteria</taxon>
        <taxon>Bacillati</taxon>
        <taxon>Bacillota</taxon>
        <taxon>Clostridia</taxon>
        <taxon>Peptostreptococcales</taxon>
        <taxon>Peptoclostridiaceae</taxon>
        <taxon>Peptoclostridium</taxon>
    </lineage>
</organism>
<protein>
    <recommendedName>
        <fullName evidence="4">SbsA Ig-like domain-containing protein</fullName>
    </recommendedName>
</protein>
<proteinExistence type="predicted"/>
<dbReference type="AlphaFoldDB" id="A0A069RNT3"/>
<keyword evidence="3" id="KW-1185">Reference proteome</keyword>
<reference evidence="2 3" key="1">
    <citation type="submission" date="2014-03" db="EMBL/GenBank/DDBJ databases">
        <title>Genome sequence of Clostridium litorale W6, DSM 5388.</title>
        <authorList>
            <person name="Poehlein A."/>
            <person name="Jagirdar A."/>
            <person name="Khonsari B."/>
            <person name="Chibani C.M."/>
            <person name="Gutierrez Gutierrez D.A."/>
            <person name="Davydova E."/>
            <person name="Alghaithi H.S."/>
            <person name="Nair K.P."/>
            <person name="Dhamotharan K."/>
            <person name="Chandran L."/>
            <person name="G W."/>
            <person name="Daniel R."/>
        </authorList>
    </citation>
    <scope>NUCLEOTIDE SEQUENCE [LARGE SCALE GENOMIC DNA]</scope>
    <source>
        <strain evidence="2 3">W6</strain>
    </source>
</reference>
<dbReference type="EMBL" id="JJMM01000008">
    <property type="protein sequence ID" value="KDR95842.1"/>
    <property type="molecule type" value="Genomic_DNA"/>
</dbReference>
<dbReference type="InterPro" id="IPR014755">
    <property type="entry name" value="Cu-Rt/internalin_Ig-like"/>
</dbReference>
<keyword evidence="1" id="KW-0732">Signal</keyword>